<dbReference type="InterPro" id="IPR009057">
    <property type="entry name" value="Homeodomain-like_sf"/>
</dbReference>
<keyword evidence="1 2" id="KW-0238">DNA-binding</keyword>
<name>A0A4R9A0J5_9MICO</name>
<dbReference type="AlphaFoldDB" id="A0A4R9A0J5"/>
<evidence type="ECO:0000256" key="1">
    <source>
        <dbReference type="ARBA" id="ARBA00023125"/>
    </source>
</evidence>
<proteinExistence type="predicted"/>
<keyword evidence="5" id="KW-1185">Reference proteome</keyword>
<dbReference type="Proteomes" id="UP000297447">
    <property type="component" value="Unassembled WGS sequence"/>
</dbReference>
<evidence type="ECO:0000259" key="3">
    <source>
        <dbReference type="PROSITE" id="PS50977"/>
    </source>
</evidence>
<reference evidence="4 5" key="1">
    <citation type="submission" date="2019-03" db="EMBL/GenBank/DDBJ databases">
        <title>Genomics of glacier-inhabiting Cryobacterium strains.</title>
        <authorList>
            <person name="Liu Q."/>
            <person name="Xin Y.-H."/>
        </authorList>
    </citation>
    <scope>NUCLEOTIDE SEQUENCE [LARGE SCALE GENOMIC DNA]</scope>
    <source>
        <strain evidence="4 5">Hh14</strain>
    </source>
</reference>
<accession>A0A4R9A0J5</accession>
<dbReference type="InterPro" id="IPR001647">
    <property type="entry name" value="HTH_TetR"/>
</dbReference>
<dbReference type="SUPFAM" id="SSF46689">
    <property type="entry name" value="Homeodomain-like"/>
    <property type="match status" value="1"/>
</dbReference>
<comment type="caution">
    <text evidence="4">The sequence shown here is derived from an EMBL/GenBank/DDBJ whole genome shotgun (WGS) entry which is preliminary data.</text>
</comment>
<evidence type="ECO:0000313" key="5">
    <source>
        <dbReference type="Proteomes" id="UP000297447"/>
    </source>
</evidence>
<evidence type="ECO:0000256" key="2">
    <source>
        <dbReference type="PROSITE-ProRule" id="PRU00335"/>
    </source>
</evidence>
<dbReference type="PROSITE" id="PS50977">
    <property type="entry name" value="HTH_TETR_2"/>
    <property type="match status" value="1"/>
</dbReference>
<protein>
    <submittedName>
        <fullName evidence="4">TetR/AcrR family transcriptional regulator</fullName>
    </submittedName>
</protein>
<feature type="domain" description="HTH tetR-type" evidence="3">
    <location>
        <begin position="12"/>
        <end position="72"/>
    </location>
</feature>
<dbReference type="OrthoDB" id="4214267at2"/>
<sequence>MTPQASPTPELSASEASILRAYSELIEEVGTDDISFRLIAVRAGVGERTVFRHYPTRIDLLLATAAWIEQTIFSRREPASIFDVPIAIREAMDAYNRRPELAHVVAETAMRGVNGAEPAPNRDRFDTMLRAEVPSLAAPERRLLVAALCHLDSSATWVTMHRELGMDARDIADAAMWAAEAQLNPIRDRATGYTASQ</sequence>
<dbReference type="GO" id="GO:0003677">
    <property type="term" value="F:DNA binding"/>
    <property type="evidence" value="ECO:0007669"/>
    <property type="project" value="UniProtKB-UniRule"/>
</dbReference>
<dbReference type="Pfam" id="PF00440">
    <property type="entry name" value="TetR_N"/>
    <property type="match status" value="1"/>
</dbReference>
<feature type="DNA-binding region" description="H-T-H motif" evidence="2">
    <location>
        <begin position="35"/>
        <end position="54"/>
    </location>
</feature>
<gene>
    <name evidence="4" type="ORF">E3T55_10850</name>
</gene>
<evidence type="ECO:0000313" key="4">
    <source>
        <dbReference type="EMBL" id="TFD49678.1"/>
    </source>
</evidence>
<dbReference type="EMBL" id="SOHE01000048">
    <property type="protein sequence ID" value="TFD49678.1"/>
    <property type="molecule type" value="Genomic_DNA"/>
</dbReference>
<dbReference type="PRINTS" id="PR00455">
    <property type="entry name" value="HTHTETR"/>
</dbReference>
<organism evidence="4 5">
    <name type="scientific">Cryobacterium frigoriphilum</name>
    <dbReference type="NCBI Taxonomy" id="1259150"/>
    <lineage>
        <taxon>Bacteria</taxon>
        <taxon>Bacillati</taxon>
        <taxon>Actinomycetota</taxon>
        <taxon>Actinomycetes</taxon>
        <taxon>Micrococcales</taxon>
        <taxon>Microbacteriaceae</taxon>
        <taxon>Cryobacterium</taxon>
    </lineage>
</organism>
<dbReference type="Gene3D" id="1.10.357.10">
    <property type="entry name" value="Tetracycline Repressor, domain 2"/>
    <property type="match status" value="1"/>
</dbReference>